<dbReference type="Pfam" id="PF05947">
    <property type="entry name" value="T6SS_TssF"/>
    <property type="match status" value="1"/>
</dbReference>
<gene>
    <name evidence="1" type="ORF">GCM10007966_18140</name>
</gene>
<name>A0A917JZL3_9GAMM</name>
<reference evidence="1" key="1">
    <citation type="journal article" date="2014" name="Int. J. Syst. Evol. Microbiol.">
        <title>Complete genome sequence of Corynebacterium casei LMG S-19264T (=DSM 44701T), isolated from a smear-ripened cheese.</title>
        <authorList>
            <consortium name="US DOE Joint Genome Institute (JGI-PGF)"/>
            <person name="Walter F."/>
            <person name="Albersmeier A."/>
            <person name="Kalinowski J."/>
            <person name="Ruckert C."/>
        </authorList>
    </citation>
    <scope>NUCLEOTIDE SEQUENCE</scope>
    <source>
        <strain evidence="1">JCM 13919</strain>
    </source>
</reference>
<sequence length="556" mass="64275">MSKSIQDYFQNEIQLLNESIHHFTKSYPQNAANLHLDTIQGRDPHIERLLEGCAYLTARVKQQIDVGVNHIGEAVLRQLAPVYLAPQPAMTIVEFTSPHNRLTSSEHIPSGIKLISHPVGEEQVSCEFQTLYAMDVHPIHLSTIELHEQRLQLVFNIHDGVLPSTLTIRHLSLYIHASSTQAYEWYYFLTRQVERVNLIYASGKKTYLGGQEIIQERECERSSEAWLSESEHNPFHSLRRYFHFSLGEQFVTIDLKESVLLEEQFTVEIEFSNPVTLRLHRGLFKLHCVPAINLFLMSGEPIRCRNDHSEYPIVLSQEHSVSKQLYAIARVLGITKHHPSQIEFEDLCRTEAVKPEGFYYRLMQTNEKQEVIQSKFVFSGPLNNLLLVSFDALACNGYYPNQYLNGGDLYLNDKRVSLQLEASNITRPNQYQLPKLDPQRIPSILMLINANLERFKSVLFLKRLLSLHDERNVATHLIESISAIHFNLFNRVRQGIVQKGVLFKVIMNYEQAILGEVALFGKQLHRLLHYFKPINFFLETHIELKPSGQVFIWDIP</sequence>
<dbReference type="PANTHER" id="PTHR35370">
    <property type="entry name" value="CYTOPLASMIC PROTEIN-RELATED-RELATED"/>
    <property type="match status" value="1"/>
</dbReference>
<accession>A0A917JZL3</accession>
<reference evidence="1" key="2">
    <citation type="submission" date="2020-09" db="EMBL/GenBank/DDBJ databases">
        <authorList>
            <person name="Sun Q."/>
            <person name="Ohkuma M."/>
        </authorList>
    </citation>
    <scope>NUCLEOTIDE SEQUENCE</scope>
    <source>
        <strain evidence="1">JCM 13919</strain>
    </source>
</reference>
<dbReference type="InterPro" id="IPR010272">
    <property type="entry name" value="T6SS_TssF"/>
</dbReference>
<dbReference type="RefSeq" id="WP_131777101.1">
    <property type="nucleotide sequence ID" value="NZ_BMOB01000008.1"/>
</dbReference>
<dbReference type="OrthoDB" id="9763676at2"/>
<dbReference type="EMBL" id="BMOB01000008">
    <property type="protein sequence ID" value="GGI89818.1"/>
    <property type="molecule type" value="Genomic_DNA"/>
</dbReference>
<evidence type="ECO:0008006" key="3">
    <source>
        <dbReference type="Google" id="ProtNLM"/>
    </source>
</evidence>
<evidence type="ECO:0000313" key="2">
    <source>
        <dbReference type="Proteomes" id="UP000630149"/>
    </source>
</evidence>
<dbReference type="Proteomes" id="UP000630149">
    <property type="component" value="Unassembled WGS sequence"/>
</dbReference>
<proteinExistence type="predicted"/>
<evidence type="ECO:0000313" key="1">
    <source>
        <dbReference type="EMBL" id="GGI89818.1"/>
    </source>
</evidence>
<dbReference type="NCBIfam" id="TIGR03359">
    <property type="entry name" value="VI_chp_6"/>
    <property type="match status" value="1"/>
</dbReference>
<dbReference type="AlphaFoldDB" id="A0A917JZL3"/>
<organism evidence="1 2">
    <name type="scientific">Legionella impletisoli</name>
    <dbReference type="NCBI Taxonomy" id="343510"/>
    <lineage>
        <taxon>Bacteria</taxon>
        <taxon>Pseudomonadati</taxon>
        <taxon>Pseudomonadota</taxon>
        <taxon>Gammaproteobacteria</taxon>
        <taxon>Legionellales</taxon>
        <taxon>Legionellaceae</taxon>
        <taxon>Legionella</taxon>
    </lineage>
</organism>
<protein>
    <recommendedName>
        <fullName evidence="3">Type VI secretion protein</fullName>
    </recommendedName>
</protein>
<dbReference type="PANTHER" id="PTHR35370:SF1">
    <property type="entry name" value="TYPE VI SECRETION SYSTEM COMPONENT TSSF1"/>
    <property type="match status" value="1"/>
</dbReference>
<comment type="caution">
    <text evidence="1">The sequence shown here is derived from an EMBL/GenBank/DDBJ whole genome shotgun (WGS) entry which is preliminary data.</text>
</comment>
<keyword evidence="2" id="KW-1185">Reference proteome</keyword>